<name>A0A8T0X808_PANVG</name>
<dbReference type="SUPFAM" id="SSF81383">
    <property type="entry name" value="F-box domain"/>
    <property type="match status" value="1"/>
</dbReference>
<dbReference type="PANTHER" id="PTHR31672:SF2">
    <property type="entry name" value="F-BOX DOMAIN-CONTAINING PROTEIN"/>
    <property type="match status" value="1"/>
</dbReference>
<dbReference type="Proteomes" id="UP000823388">
    <property type="component" value="Chromosome 1K"/>
</dbReference>
<reference evidence="3" key="1">
    <citation type="submission" date="2020-05" db="EMBL/GenBank/DDBJ databases">
        <title>WGS assembly of Panicum virgatum.</title>
        <authorList>
            <person name="Lovell J.T."/>
            <person name="Jenkins J."/>
            <person name="Shu S."/>
            <person name="Juenger T.E."/>
            <person name="Schmutz J."/>
        </authorList>
    </citation>
    <scope>NUCLEOTIDE SEQUENCE</scope>
    <source>
        <strain evidence="3">AP13</strain>
    </source>
</reference>
<evidence type="ECO:0000256" key="1">
    <source>
        <dbReference type="SAM" id="MobiDB-lite"/>
    </source>
</evidence>
<gene>
    <name evidence="3" type="ORF">PVAP13_1KG197825</name>
</gene>
<dbReference type="PANTHER" id="PTHR31672">
    <property type="entry name" value="BNACNNG10540D PROTEIN"/>
    <property type="match status" value="1"/>
</dbReference>
<comment type="caution">
    <text evidence="3">The sequence shown here is derived from an EMBL/GenBank/DDBJ whole genome shotgun (WGS) entry which is preliminary data.</text>
</comment>
<dbReference type="Pfam" id="PF12937">
    <property type="entry name" value="F-box-like"/>
    <property type="match status" value="1"/>
</dbReference>
<dbReference type="AlphaFoldDB" id="A0A8T0X808"/>
<dbReference type="InterPro" id="IPR001810">
    <property type="entry name" value="F-box_dom"/>
</dbReference>
<evidence type="ECO:0000259" key="2">
    <source>
        <dbReference type="Pfam" id="PF12937"/>
    </source>
</evidence>
<evidence type="ECO:0000313" key="3">
    <source>
        <dbReference type="EMBL" id="KAG2657692.1"/>
    </source>
</evidence>
<feature type="domain" description="F-box" evidence="2">
    <location>
        <begin position="48"/>
        <end position="77"/>
    </location>
</feature>
<evidence type="ECO:0000313" key="4">
    <source>
        <dbReference type="Proteomes" id="UP000823388"/>
    </source>
</evidence>
<proteinExistence type="predicted"/>
<dbReference type="InterPro" id="IPR050796">
    <property type="entry name" value="SCF_F-box_component"/>
</dbReference>
<dbReference type="InterPro" id="IPR036047">
    <property type="entry name" value="F-box-like_dom_sf"/>
</dbReference>
<dbReference type="Gene3D" id="1.20.1280.50">
    <property type="match status" value="1"/>
</dbReference>
<organism evidence="3 4">
    <name type="scientific">Panicum virgatum</name>
    <name type="common">Blackwell switchgrass</name>
    <dbReference type="NCBI Taxonomy" id="38727"/>
    <lineage>
        <taxon>Eukaryota</taxon>
        <taxon>Viridiplantae</taxon>
        <taxon>Streptophyta</taxon>
        <taxon>Embryophyta</taxon>
        <taxon>Tracheophyta</taxon>
        <taxon>Spermatophyta</taxon>
        <taxon>Magnoliopsida</taxon>
        <taxon>Liliopsida</taxon>
        <taxon>Poales</taxon>
        <taxon>Poaceae</taxon>
        <taxon>PACMAD clade</taxon>
        <taxon>Panicoideae</taxon>
        <taxon>Panicodae</taxon>
        <taxon>Paniceae</taxon>
        <taxon>Panicinae</taxon>
        <taxon>Panicum</taxon>
        <taxon>Panicum sect. Hiantes</taxon>
    </lineage>
</organism>
<feature type="region of interest" description="Disordered" evidence="1">
    <location>
        <begin position="1"/>
        <end position="26"/>
    </location>
</feature>
<sequence>MKGVQLRRASTTMLKPQSDEEATVNATRARSSRRRLAATSFLPELLVVWEILVRLPAAALLRCRAVCRSWRDLTSTSEFLPAHHLRQPSLPLVSFCGEIDACRRNVDAGLDALDFRRRPAERRPVLRFSDYSRRGSFKVHASCDGLLLLSLSNNTFYICNPATRQWTTLPSLHGGVAGLYRHSSSGEYRILYKQWTDEDDFVCYYVRTVASSAKPTCVEPPAASPPMGRTPSVLLHGCIHWLPDCSHLAGKGRSGCF</sequence>
<dbReference type="CDD" id="cd22157">
    <property type="entry name" value="F-box_AtFBW1-like"/>
    <property type="match status" value="1"/>
</dbReference>
<dbReference type="EMBL" id="CM029037">
    <property type="protein sequence ID" value="KAG2657692.1"/>
    <property type="molecule type" value="Genomic_DNA"/>
</dbReference>
<protein>
    <recommendedName>
        <fullName evidence="2">F-box domain-containing protein</fullName>
    </recommendedName>
</protein>
<keyword evidence="4" id="KW-1185">Reference proteome</keyword>
<accession>A0A8T0X808</accession>